<dbReference type="InterPro" id="IPR016161">
    <property type="entry name" value="Ald_DH/histidinol_DH"/>
</dbReference>
<dbReference type="Gene3D" id="3.40.605.10">
    <property type="entry name" value="Aldehyde Dehydrogenase, Chain A, domain 1"/>
    <property type="match status" value="1"/>
</dbReference>
<gene>
    <name evidence="5" type="ORF">Q6348_09215</name>
</gene>
<sequence>MVPVELAPVPPSLRTDLLIGGTWRPSGSGRTFEVLDPASGAPIAEVADASPEDGTAALAAAHDAWPAWRATPPRVRSEVLREVWERITARTEEFAALITAEGGKPLSEARAETAYGAEFVRWFSEQAVRITGTVRTAPGGANRQMVLHRPVGPALLITPWNFPLAMATRKAAPALAAGCPVVIKPAGYTPLTTLLFAEVVREVLAERDLPTGVINVVPTSEPAALTEPLLTDPRLRKLSFTGSTEVGRGLLRGAARQVLRTSMELGGNAPFLVFEDADLDDAVTGAMVAKMRNSGQTCVAANRFLVHASVAEAFAEKLAAAFDELVVGPGWHEGTTVGPLIRPSAVDSVDAVVADAVDRGARVVRGGTRPDLAGYFYTPTVLRGVPADARASTEEIFGPVAPIVTFADEDEALRLANATPFGLVAYAYTRDVGRAFRLAEQVEAGMLGLNRGLVSDPSAPFGGIKASGLGREGGEQGIEEYLDTTYVAI</sequence>
<dbReference type="CDD" id="cd07103">
    <property type="entry name" value="ALDH_F5_SSADH_GabD"/>
    <property type="match status" value="1"/>
</dbReference>
<dbReference type="GO" id="GO:0016491">
    <property type="term" value="F:oxidoreductase activity"/>
    <property type="evidence" value="ECO:0007669"/>
    <property type="project" value="UniProtKB-KW"/>
</dbReference>
<dbReference type="Gene3D" id="3.40.309.10">
    <property type="entry name" value="Aldehyde Dehydrogenase, Chain A, domain 2"/>
    <property type="match status" value="1"/>
</dbReference>
<keyword evidence="1 3" id="KW-0560">Oxidoreductase</keyword>
<dbReference type="PROSITE" id="PS00687">
    <property type="entry name" value="ALDEHYDE_DEHYDR_GLU"/>
    <property type="match status" value="1"/>
</dbReference>
<dbReference type="Pfam" id="PF00171">
    <property type="entry name" value="Aldedh"/>
    <property type="match status" value="1"/>
</dbReference>
<feature type="domain" description="Aldehyde dehydrogenase" evidence="4">
    <location>
        <begin position="23"/>
        <end position="486"/>
    </location>
</feature>
<dbReference type="EC" id="1.2.1.-" evidence="5"/>
<dbReference type="EMBL" id="JAUQYP010000001">
    <property type="protein sequence ID" value="MDO8107373.1"/>
    <property type="molecule type" value="Genomic_DNA"/>
</dbReference>
<evidence type="ECO:0000256" key="3">
    <source>
        <dbReference type="RuleBase" id="RU003345"/>
    </source>
</evidence>
<dbReference type="InterPro" id="IPR016162">
    <property type="entry name" value="Ald_DH_N"/>
</dbReference>
<organism evidence="5 6">
    <name type="scientific">Actinotalea lenta</name>
    <dbReference type="NCBI Taxonomy" id="3064654"/>
    <lineage>
        <taxon>Bacteria</taxon>
        <taxon>Bacillati</taxon>
        <taxon>Actinomycetota</taxon>
        <taxon>Actinomycetes</taxon>
        <taxon>Micrococcales</taxon>
        <taxon>Cellulomonadaceae</taxon>
        <taxon>Actinotalea</taxon>
    </lineage>
</organism>
<dbReference type="InterPro" id="IPR016163">
    <property type="entry name" value="Ald_DH_C"/>
</dbReference>
<accession>A0ABT9D8Z5</accession>
<reference evidence="5 6" key="1">
    <citation type="submission" date="2023-07" db="EMBL/GenBank/DDBJ databases">
        <title>Description of novel actinomycetes strains, isolated from tidal flat sediment.</title>
        <authorList>
            <person name="Lu C."/>
        </authorList>
    </citation>
    <scope>NUCLEOTIDE SEQUENCE [LARGE SCALE GENOMIC DNA]</scope>
    <source>
        <strain evidence="5 6">SYSU T00b441</strain>
    </source>
</reference>
<dbReference type="InterPro" id="IPR029510">
    <property type="entry name" value="Ald_DH_CS_GLU"/>
</dbReference>
<dbReference type="PANTHER" id="PTHR43353:SF5">
    <property type="entry name" value="SUCCINATE-SEMIALDEHYDE DEHYDROGENASE, MITOCHONDRIAL"/>
    <property type="match status" value="1"/>
</dbReference>
<comment type="caution">
    <text evidence="5">The sequence shown here is derived from an EMBL/GenBank/DDBJ whole genome shotgun (WGS) entry which is preliminary data.</text>
</comment>
<evidence type="ECO:0000256" key="2">
    <source>
        <dbReference type="PROSITE-ProRule" id="PRU10007"/>
    </source>
</evidence>
<evidence type="ECO:0000259" key="4">
    <source>
        <dbReference type="Pfam" id="PF00171"/>
    </source>
</evidence>
<protein>
    <submittedName>
        <fullName evidence="5">NAD-dependent succinate-semialdehyde dehydrogenase</fullName>
        <ecNumber evidence="5">1.2.1.-</ecNumber>
    </submittedName>
</protein>
<comment type="similarity">
    <text evidence="3">Belongs to the aldehyde dehydrogenase family.</text>
</comment>
<feature type="active site" evidence="2">
    <location>
        <position position="264"/>
    </location>
</feature>
<dbReference type="RefSeq" id="WP_304601001.1">
    <property type="nucleotide sequence ID" value="NZ_JAUQYP010000001.1"/>
</dbReference>
<evidence type="ECO:0000256" key="1">
    <source>
        <dbReference type="ARBA" id="ARBA00023002"/>
    </source>
</evidence>
<name>A0ABT9D8Z5_9CELL</name>
<keyword evidence="6" id="KW-1185">Reference proteome</keyword>
<proteinExistence type="inferred from homology"/>
<dbReference type="PANTHER" id="PTHR43353">
    <property type="entry name" value="SUCCINATE-SEMIALDEHYDE DEHYDROGENASE, MITOCHONDRIAL"/>
    <property type="match status" value="1"/>
</dbReference>
<evidence type="ECO:0000313" key="6">
    <source>
        <dbReference type="Proteomes" id="UP001232536"/>
    </source>
</evidence>
<dbReference type="InterPro" id="IPR015590">
    <property type="entry name" value="Aldehyde_DH_dom"/>
</dbReference>
<dbReference type="InterPro" id="IPR050740">
    <property type="entry name" value="Aldehyde_DH_Superfamily"/>
</dbReference>
<dbReference type="SUPFAM" id="SSF53720">
    <property type="entry name" value="ALDH-like"/>
    <property type="match status" value="1"/>
</dbReference>
<dbReference type="Proteomes" id="UP001232536">
    <property type="component" value="Unassembled WGS sequence"/>
</dbReference>
<evidence type="ECO:0000313" key="5">
    <source>
        <dbReference type="EMBL" id="MDO8107373.1"/>
    </source>
</evidence>